<comment type="similarity">
    <text evidence="2">Belongs to the glycosyltransferase 47 family.</text>
</comment>
<feature type="compositionally biased region" description="Polar residues" evidence="6">
    <location>
        <begin position="164"/>
        <end position="194"/>
    </location>
</feature>
<feature type="transmembrane region" description="Helical" evidence="7">
    <location>
        <begin position="16"/>
        <end position="33"/>
    </location>
</feature>
<protein>
    <recommendedName>
        <fullName evidence="8">Exostosin GT47 domain-containing protein</fullName>
    </recommendedName>
</protein>
<keyword evidence="7" id="KW-0812">Transmembrane</keyword>
<accession>A0AAN9MB11</accession>
<comment type="caution">
    <text evidence="9">The sequence shown here is derived from an EMBL/GenBank/DDBJ whole genome shotgun (WGS) entry which is preliminary data.</text>
</comment>
<dbReference type="EMBL" id="JAYMYQ010000002">
    <property type="protein sequence ID" value="KAK7351490.1"/>
    <property type="molecule type" value="Genomic_DNA"/>
</dbReference>
<dbReference type="Pfam" id="PF03016">
    <property type="entry name" value="Exostosin_GT47"/>
    <property type="match status" value="1"/>
</dbReference>
<dbReference type="AlphaFoldDB" id="A0AAN9MB11"/>
<keyword evidence="3" id="KW-0328">Glycosyltransferase</keyword>
<proteinExistence type="inferred from homology"/>
<dbReference type="InterPro" id="IPR040911">
    <property type="entry name" value="Exostosin_GT47"/>
</dbReference>
<keyword evidence="7" id="KW-0472">Membrane</keyword>
<feature type="domain" description="Exostosin GT47" evidence="8">
    <location>
        <begin position="300"/>
        <end position="580"/>
    </location>
</feature>
<gene>
    <name evidence="9" type="ORF">VNO77_10993</name>
</gene>
<dbReference type="Proteomes" id="UP001367508">
    <property type="component" value="Unassembled WGS sequence"/>
</dbReference>
<keyword evidence="7" id="KW-1133">Transmembrane helix</keyword>
<keyword evidence="4" id="KW-0735">Signal-anchor</keyword>
<evidence type="ECO:0000313" key="10">
    <source>
        <dbReference type="Proteomes" id="UP001367508"/>
    </source>
</evidence>
<dbReference type="InterPro" id="IPR004263">
    <property type="entry name" value="Exostosin"/>
</dbReference>
<comment type="subcellular location">
    <subcellularLocation>
        <location evidence="1">Golgi apparatus membrane</location>
        <topology evidence="1">Single-pass type II membrane protein</topology>
    </subcellularLocation>
</comment>
<keyword evidence="3" id="KW-0808">Transferase</keyword>
<evidence type="ECO:0000256" key="2">
    <source>
        <dbReference type="ARBA" id="ARBA00010271"/>
    </source>
</evidence>
<evidence type="ECO:0000256" key="7">
    <source>
        <dbReference type="SAM" id="Phobius"/>
    </source>
</evidence>
<evidence type="ECO:0000256" key="6">
    <source>
        <dbReference type="SAM" id="MobiDB-lite"/>
    </source>
</evidence>
<dbReference type="PANTHER" id="PTHR11062:SF236">
    <property type="entry name" value="GLYCOSYLTRANSFERASE PLANT-LIKE PROTEIN"/>
    <property type="match status" value="1"/>
</dbReference>
<dbReference type="GO" id="GO:0000139">
    <property type="term" value="C:Golgi membrane"/>
    <property type="evidence" value="ECO:0007669"/>
    <property type="project" value="UniProtKB-SubCell"/>
</dbReference>
<feature type="region of interest" description="Disordered" evidence="6">
    <location>
        <begin position="121"/>
        <end position="201"/>
    </location>
</feature>
<sequence>MDRGFRFLCQAETRRLVSFLGITVALVLLVQYSELPNSKFLSSITATISSFTMDASSVNSKVEGNNNDNMHLNASKSSSTHAFEEIAISPQASLLDKGSVVNYSIAAPAPQKAKGLDSIVNFTSRDDGSPMGSAQRKDSKEINLTSQGAASSSLAPQPMVPLPNKTSLDSGTDSKSPMISVTSTAASAKSNRTNPVYKDGNLASLQGGNLTFNKDKPVTVKSSKKKPSKIVSIFEMNLMLQHSHAFSQLVNPERSSAVEKEILHAKSEILKAPTTMNDSRLYSPLYRNVSMFRRSYELMEKMLKVYIYQDGDRPIFHEPLLDGIYASEGWFMKSMEANKQFVTGVPGKAHLFYIPFSSRLLQQTLYVRNSHKRSNLIEYMKNYVDMIAGKYPFWNRTSGADHFVVACHDWAPAETRGRMLNCIRALCNADIEVGFKIGKDVSLPETYIRSIENPVKNIGGNPPFQRPILAFFAGGLHGYVRPILLKHWENKEPDMKISGPLPHVRGNANYLQLMKSSRFCICARGHEVNSPRVVEAIFHECIPVIISDNFIPPLFEVLNWESFAVFVMEKDIPNLRNILLSISEERYLEMHSRVKKVQEHFLWHAEPVKYDLFHMLLHSIWYNRIFHSSKT</sequence>
<evidence type="ECO:0000256" key="5">
    <source>
        <dbReference type="ARBA" id="ARBA00023034"/>
    </source>
</evidence>
<evidence type="ECO:0000256" key="1">
    <source>
        <dbReference type="ARBA" id="ARBA00004323"/>
    </source>
</evidence>
<dbReference type="PANTHER" id="PTHR11062">
    <property type="entry name" value="EXOSTOSIN HEPARAN SULFATE GLYCOSYLTRANSFERASE -RELATED"/>
    <property type="match status" value="1"/>
</dbReference>
<evidence type="ECO:0000256" key="4">
    <source>
        <dbReference type="ARBA" id="ARBA00022968"/>
    </source>
</evidence>
<dbReference type="GO" id="GO:0016757">
    <property type="term" value="F:glycosyltransferase activity"/>
    <property type="evidence" value="ECO:0007669"/>
    <property type="project" value="UniProtKB-KW"/>
</dbReference>
<keyword evidence="10" id="KW-1185">Reference proteome</keyword>
<evidence type="ECO:0000256" key="3">
    <source>
        <dbReference type="ARBA" id="ARBA00022676"/>
    </source>
</evidence>
<organism evidence="9 10">
    <name type="scientific">Canavalia gladiata</name>
    <name type="common">Sword bean</name>
    <name type="synonym">Dolichos gladiatus</name>
    <dbReference type="NCBI Taxonomy" id="3824"/>
    <lineage>
        <taxon>Eukaryota</taxon>
        <taxon>Viridiplantae</taxon>
        <taxon>Streptophyta</taxon>
        <taxon>Embryophyta</taxon>
        <taxon>Tracheophyta</taxon>
        <taxon>Spermatophyta</taxon>
        <taxon>Magnoliopsida</taxon>
        <taxon>eudicotyledons</taxon>
        <taxon>Gunneridae</taxon>
        <taxon>Pentapetalae</taxon>
        <taxon>rosids</taxon>
        <taxon>fabids</taxon>
        <taxon>Fabales</taxon>
        <taxon>Fabaceae</taxon>
        <taxon>Papilionoideae</taxon>
        <taxon>50 kb inversion clade</taxon>
        <taxon>NPAAA clade</taxon>
        <taxon>indigoferoid/millettioid clade</taxon>
        <taxon>Phaseoleae</taxon>
        <taxon>Canavalia</taxon>
    </lineage>
</organism>
<reference evidence="9 10" key="1">
    <citation type="submission" date="2024-01" db="EMBL/GenBank/DDBJ databases">
        <title>The genomes of 5 underutilized Papilionoideae crops provide insights into root nodulation and disease resistanc.</title>
        <authorList>
            <person name="Jiang F."/>
        </authorList>
    </citation>
    <scope>NUCLEOTIDE SEQUENCE [LARGE SCALE GENOMIC DNA]</scope>
    <source>
        <strain evidence="9">LVBAO_FW01</strain>
        <tissue evidence="9">Leaves</tissue>
    </source>
</reference>
<evidence type="ECO:0000259" key="8">
    <source>
        <dbReference type="Pfam" id="PF03016"/>
    </source>
</evidence>
<keyword evidence="5" id="KW-0333">Golgi apparatus</keyword>
<name>A0AAN9MB11_CANGL</name>
<evidence type="ECO:0000313" key="9">
    <source>
        <dbReference type="EMBL" id="KAK7351490.1"/>
    </source>
</evidence>
<feature type="compositionally biased region" description="Polar residues" evidence="6">
    <location>
        <begin position="142"/>
        <end position="155"/>
    </location>
</feature>